<dbReference type="Pfam" id="PF04542">
    <property type="entry name" value="Sigma70_r2"/>
    <property type="match status" value="1"/>
</dbReference>
<dbReference type="PANTHER" id="PTHR43133">
    <property type="entry name" value="RNA POLYMERASE ECF-TYPE SIGMA FACTO"/>
    <property type="match status" value="1"/>
</dbReference>
<dbReference type="InterPro" id="IPR039425">
    <property type="entry name" value="RNA_pol_sigma-70-like"/>
</dbReference>
<dbReference type="InterPro" id="IPR013249">
    <property type="entry name" value="RNA_pol_sigma70_r4_t2"/>
</dbReference>
<dbReference type="CDD" id="cd06171">
    <property type="entry name" value="Sigma70_r4"/>
    <property type="match status" value="1"/>
</dbReference>
<dbReference type="InterPro" id="IPR036388">
    <property type="entry name" value="WH-like_DNA-bd_sf"/>
</dbReference>
<evidence type="ECO:0000256" key="6">
    <source>
        <dbReference type="RuleBase" id="RU000716"/>
    </source>
</evidence>
<dbReference type="Gene3D" id="1.10.1740.10">
    <property type="match status" value="1"/>
</dbReference>
<protein>
    <recommendedName>
        <fullName evidence="6">RNA polymerase sigma factor</fullName>
    </recommendedName>
</protein>
<dbReference type="GO" id="GO:0016987">
    <property type="term" value="F:sigma factor activity"/>
    <property type="evidence" value="ECO:0007669"/>
    <property type="project" value="UniProtKB-KW"/>
</dbReference>
<dbReference type="EMBL" id="DRQG01000004">
    <property type="protein sequence ID" value="HGY54128.1"/>
    <property type="molecule type" value="Genomic_DNA"/>
</dbReference>
<dbReference type="AlphaFoldDB" id="A0A7V4TXV3"/>
<dbReference type="Pfam" id="PF08281">
    <property type="entry name" value="Sigma70_r4_2"/>
    <property type="match status" value="1"/>
</dbReference>
<evidence type="ECO:0000259" key="8">
    <source>
        <dbReference type="Pfam" id="PF08281"/>
    </source>
</evidence>
<dbReference type="Proteomes" id="UP000885779">
    <property type="component" value="Unassembled WGS sequence"/>
</dbReference>
<keyword evidence="4 6" id="KW-0238">DNA-binding</keyword>
<reference evidence="9" key="1">
    <citation type="journal article" date="2020" name="mSystems">
        <title>Genome- and Community-Level Interaction Insights into Carbon Utilization and Element Cycling Functions of Hydrothermarchaeota in Hydrothermal Sediment.</title>
        <authorList>
            <person name="Zhou Z."/>
            <person name="Liu Y."/>
            <person name="Xu W."/>
            <person name="Pan J."/>
            <person name="Luo Z.H."/>
            <person name="Li M."/>
        </authorList>
    </citation>
    <scope>NUCLEOTIDE SEQUENCE [LARGE SCALE GENOMIC DNA]</scope>
    <source>
        <strain evidence="9">HyVt-577</strain>
    </source>
</reference>
<dbReference type="GO" id="GO:0003677">
    <property type="term" value="F:DNA binding"/>
    <property type="evidence" value="ECO:0007669"/>
    <property type="project" value="UniProtKB-KW"/>
</dbReference>
<dbReference type="InterPro" id="IPR000838">
    <property type="entry name" value="RNA_pol_sigma70_ECF_CS"/>
</dbReference>
<gene>
    <name evidence="9" type="ORF">ENK44_00360</name>
</gene>
<evidence type="ECO:0000256" key="1">
    <source>
        <dbReference type="ARBA" id="ARBA00010641"/>
    </source>
</evidence>
<dbReference type="InterPro" id="IPR013324">
    <property type="entry name" value="RNA_pol_sigma_r3/r4-like"/>
</dbReference>
<dbReference type="SUPFAM" id="SSF88946">
    <property type="entry name" value="Sigma2 domain of RNA polymerase sigma factors"/>
    <property type="match status" value="1"/>
</dbReference>
<comment type="caution">
    <text evidence="9">The sequence shown here is derived from an EMBL/GenBank/DDBJ whole genome shotgun (WGS) entry which is preliminary data.</text>
</comment>
<dbReference type="NCBIfam" id="TIGR02943">
    <property type="entry name" value="Sig70_famx1"/>
    <property type="match status" value="1"/>
</dbReference>
<dbReference type="InterPro" id="IPR007627">
    <property type="entry name" value="RNA_pol_sigma70_r2"/>
</dbReference>
<dbReference type="GO" id="GO:0006352">
    <property type="term" value="P:DNA-templated transcription initiation"/>
    <property type="evidence" value="ECO:0007669"/>
    <property type="project" value="InterPro"/>
</dbReference>
<evidence type="ECO:0000256" key="3">
    <source>
        <dbReference type="ARBA" id="ARBA00023082"/>
    </source>
</evidence>
<organism evidence="9">
    <name type="scientific">Caldithrix abyssi</name>
    <dbReference type="NCBI Taxonomy" id="187145"/>
    <lineage>
        <taxon>Bacteria</taxon>
        <taxon>Pseudomonadati</taxon>
        <taxon>Calditrichota</taxon>
        <taxon>Calditrichia</taxon>
        <taxon>Calditrichales</taxon>
        <taxon>Calditrichaceae</taxon>
        <taxon>Caldithrix</taxon>
    </lineage>
</organism>
<comment type="similarity">
    <text evidence="1 6">Belongs to the sigma-70 factor family. ECF subfamily.</text>
</comment>
<keyword evidence="5 6" id="KW-0804">Transcription</keyword>
<dbReference type="SUPFAM" id="SSF88659">
    <property type="entry name" value="Sigma3 and sigma4 domains of RNA polymerase sigma factors"/>
    <property type="match status" value="1"/>
</dbReference>
<dbReference type="PANTHER" id="PTHR43133:SF8">
    <property type="entry name" value="RNA POLYMERASE SIGMA FACTOR HI_1459-RELATED"/>
    <property type="match status" value="1"/>
</dbReference>
<evidence type="ECO:0000259" key="7">
    <source>
        <dbReference type="Pfam" id="PF04542"/>
    </source>
</evidence>
<dbReference type="InterPro" id="IPR013325">
    <property type="entry name" value="RNA_pol_sigma_r2"/>
</dbReference>
<dbReference type="InterPro" id="IPR014284">
    <property type="entry name" value="RNA_pol_sigma-70_dom"/>
</dbReference>
<proteinExistence type="inferred from homology"/>
<evidence type="ECO:0000313" key="9">
    <source>
        <dbReference type="EMBL" id="HGY54128.1"/>
    </source>
</evidence>
<evidence type="ECO:0000256" key="4">
    <source>
        <dbReference type="ARBA" id="ARBA00023125"/>
    </source>
</evidence>
<dbReference type="PROSITE" id="PS01063">
    <property type="entry name" value="SIGMA70_ECF"/>
    <property type="match status" value="1"/>
</dbReference>
<dbReference type="Gene3D" id="1.10.10.10">
    <property type="entry name" value="Winged helix-like DNA-binding domain superfamily/Winged helix DNA-binding domain"/>
    <property type="match status" value="1"/>
</dbReference>
<feature type="domain" description="RNA polymerase sigma-70 region 2" evidence="7">
    <location>
        <begin position="14"/>
        <end position="80"/>
    </location>
</feature>
<evidence type="ECO:0000256" key="2">
    <source>
        <dbReference type="ARBA" id="ARBA00023015"/>
    </source>
</evidence>
<sequence length="197" mass="23541">MESKKLPENSALWVDEHGDFLYRYAYLRVNSKNLAEDLVQDTFLSALKSYDSFGQRSSIRTWLVSILRNKIIDHYRKTVRRKDIEVETDPDHDFYEEGPMAGRWREDRTPGDWDLHPGEALRQNEFMRILRQCLEILPERISSVFILREIDGQNSEEICKELDISPSNLWVILHRARTQLRRCLERDWFGKKQQKDL</sequence>
<keyword evidence="2 6" id="KW-0805">Transcription regulation</keyword>
<name>A0A7V4TXV3_CALAY</name>
<feature type="domain" description="RNA polymerase sigma factor 70 region 4 type 2" evidence="8">
    <location>
        <begin position="128"/>
        <end position="180"/>
    </location>
</feature>
<evidence type="ECO:0000256" key="5">
    <source>
        <dbReference type="ARBA" id="ARBA00023163"/>
    </source>
</evidence>
<dbReference type="NCBIfam" id="TIGR02937">
    <property type="entry name" value="sigma70-ECF"/>
    <property type="match status" value="1"/>
</dbReference>
<dbReference type="InterPro" id="IPR014289">
    <property type="entry name" value="RNA_pol_sigma-24-rel"/>
</dbReference>
<keyword evidence="3 6" id="KW-0731">Sigma factor</keyword>
<accession>A0A7V4TXV3</accession>